<dbReference type="PROSITE" id="PS50181">
    <property type="entry name" value="FBOX"/>
    <property type="match status" value="1"/>
</dbReference>
<proteinExistence type="predicted"/>
<reference evidence="2 3" key="1">
    <citation type="submission" date="2019-10" db="EMBL/GenBank/DDBJ databases">
        <authorList>
            <person name="Palmer J.M."/>
        </authorList>
    </citation>
    <scope>NUCLEOTIDE SEQUENCE [LARGE SCALE GENOMIC DNA]</scope>
    <source>
        <strain evidence="2 3">TWF730</strain>
    </source>
</reference>
<evidence type="ECO:0000313" key="2">
    <source>
        <dbReference type="EMBL" id="KAK6334362.1"/>
    </source>
</evidence>
<dbReference type="AlphaFoldDB" id="A0AAV9U2W9"/>
<dbReference type="SUPFAM" id="SSF81383">
    <property type="entry name" value="F-box domain"/>
    <property type="match status" value="1"/>
</dbReference>
<evidence type="ECO:0000313" key="3">
    <source>
        <dbReference type="Proteomes" id="UP001373714"/>
    </source>
</evidence>
<evidence type="ECO:0000259" key="1">
    <source>
        <dbReference type="PROSITE" id="PS50181"/>
    </source>
</evidence>
<dbReference type="Gene3D" id="1.20.1280.50">
    <property type="match status" value="1"/>
</dbReference>
<keyword evidence="3" id="KW-1185">Reference proteome</keyword>
<feature type="domain" description="F-box" evidence="1">
    <location>
        <begin position="1"/>
        <end position="45"/>
    </location>
</feature>
<protein>
    <recommendedName>
        <fullName evidence="1">F-box domain-containing protein</fullName>
    </recommendedName>
</protein>
<gene>
    <name evidence="2" type="ORF">TWF730_003575</name>
</gene>
<dbReference type="EMBL" id="JAVHNS010000015">
    <property type="protein sequence ID" value="KAK6334362.1"/>
    <property type="molecule type" value="Genomic_DNA"/>
</dbReference>
<dbReference type="InterPro" id="IPR001810">
    <property type="entry name" value="F-box_dom"/>
</dbReference>
<comment type="caution">
    <text evidence="2">The sequence shown here is derived from an EMBL/GenBank/DDBJ whole genome shotgun (WGS) entry which is preliminary data.</text>
</comment>
<organism evidence="2 3">
    <name type="scientific">Orbilia blumenaviensis</name>
    <dbReference type="NCBI Taxonomy" id="1796055"/>
    <lineage>
        <taxon>Eukaryota</taxon>
        <taxon>Fungi</taxon>
        <taxon>Dikarya</taxon>
        <taxon>Ascomycota</taxon>
        <taxon>Pezizomycotina</taxon>
        <taxon>Orbiliomycetes</taxon>
        <taxon>Orbiliales</taxon>
        <taxon>Orbiliaceae</taxon>
        <taxon>Orbilia</taxon>
    </lineage>
</organism>
<dbReference type="Pfam" id="PF12937">
    <property type="entry name" value="F-box-like"/>
    <property type="match status" value="1"/>
</dbReference>
<name>A0AAV9U2W9_9PEZI</name>
<accession>A0AAV9U2W9</accession>
<sequence>MAINLLPTEILLHILEHLVLRDIAVVVRVCKLWKRLGSPQLFRMVFLACEPGETVMFRPSGDGLSRPGFDVAMLGNEHLVRHLTVNIDDTTYDFFDSAELIRPIQIFQNVTTLLYSCSAARADCVANRGFLTTIINLMPLLRRLEVALYVDMYLGVVPELGRVGDANGEGGQLVVLPSSLKQVHVLFEVSVSSRNHIDEFFRSLKRALGDGVEDLIVGVDISLNVTTAAGPSTQQSDNNTQQKSWRLNNVRKLRFMDYEGLYPLTDVVSGRFGELRWLNVSIEAWRFLVAELEKCPEEEGKIFPNVEMLGIMLIMSWKMPPTDWVEDEEQGYWSELSCTSLNISSTKVSRLLEPLLKHFPKLKEFRVSLERTLKGFCISRMNGVTVIGQGHDLNDWAKDPWWYSSYTPLV</sequence>
<dbReference type="CDD" id="cd09917">
    <property type="entry name" value="F-box_SF"/>
    <property type="match status" value="1"/>
</dbReference>
<dbReference type="Proteomes" id="UP001373714">
    <property type="component" value="Unassembled WGS sequence"/>
</dbReference>
<dbReference type="InterPro" id="IPR036047">
    <property type="entry name" value="F-box-like_dom_sf"/>
</dbReference>